<keyword evidence="3" id="KW-1185">Reference proteome</keyword>
<dbReference type="EMBL" id="BAAAEW010000033">
    <property type="protein sequence ID" value="GAA0761664.1"/>
    <property type="molecule type" value="Genomic_DNA"/>
</dbReference>
<reference evidence="2 3" key="1">
    <citation type="journal article" date="2019" name="Int. J. Syst. Evol. Microbiol.">
        <title>The Global Catalogue of Microorganisms (GCM) 10K type strain sequencing project: providing services to taxonomists for standard genome sequencing and annotation.</title>
        <authorList>
            <consortium name="The Broad Institute Genomics Platform"/>
            <consortium name="The Broad Institute Genome Sequencing Center for Infectious Disease"/>
            <person name="Wu L."/>
            <person name="Ma J."/>
        </authorList>
    </citation>
    <scope>NUCLEOTIDE SEQUENCE [LARGE SCALE GENOMIC DNA]</scope>
    <source>
        <strain evidence="2 3">JCM 15503</strain>
    </source>
</reference>
<keyword evidence="1" id="KW-0472">Membrane</keyword>
<organism evidence="2 3">
    <name type="scientific">Ideonella azotifigens</name>
    <dbReference type="NCBI Taxonomy" id="513160"/>
    <lineage>
        <taxon>Bacteria</taxon>
        <taxon>Pseudomonadati</taxon>
        <taxon>Pseudomonadota</taxon>
        <taxon>Betaproteobacteria</taxon>
        <taxon>Burkholderiales</taxon>
        <taxon>Sphaerotilaceae</taxon>
        <taxon>Ideonella</taxon>
    </lineage>
</organism>
<feature type="transmembrane region" description="Helical" evidence="1">
    <location>
        <begin position="79"/>
        <end position="101"/>
    </location>
</feature>
<dbReference type="Proteomes" id="UP001500279">
    <property type="component" value="Unassembled WGS sequence"/>
</dbReference>
<comment type="caution">
    <text evidence="2">The sequence shown here is derived from an EMBL/GenBank/DDBJ whole genome shotgun (WGS) entry which is preliminary data.</text>
</comment>
<keyword evidence="1" id="KW-1133">Transmembrane helix</keyword>
<feature type="transmembrane region" description="Helical" evidence="1">
    <location>
        <begin position="107"/>
        <end position="125"/>
    </location>
</feature>
<proteinExistence type="predicted"/>
<evidence type="ECO:0008006" key="4">
    <source>
        <dbReference type="Google" id="ProtNLM"/>
    </source>
</evidence>
<feature type="transmembrane region" description="Helical" evidence="1">
    <location>
        <begin position="48"/>
        <end position="67"/>
    </location>
</feature>
<evidence type="ECO:0000313" key="3">
    <source>
        <dbReference type="Proteomes" id="UP001500279"/>
    </source>
</evidence>
<evidence type="ECO:0000256" key="1">
    <source>
        <dbReference type="SAM" id="Phobius"/>
    </source>
</evidence>
<name>A0ABN1KBR8_9BURK</name>
<gene>
    <name evidence="2" type="ORF">GCM10009107_45280</name>
</gene>
<evidence type="ECO:0000313" key="2">
    <source>
        <dbReference type="EMBL" id="GAA0761664.1"/>
    </source>
</evidence>
<accession>A0ABN1KBR8</accession>
<keyword evidence="1" id="KW-0812">Transmembrane</keyword>
<protein>
    <recommendedName>
        <fullName evidence="4">DUF423 domain-containing protein</fullName>
    </recommendedName>
</protein>
<dbReference type="RefSeq" id="WP_141290277.1">
    <property type="nucleotide sequence ID" value="NZ_BAAAEW010000033.1"/>
</dbReference>
<sequence length="129" mass="13275">MKRSLAALGLVGAVLLLADSAAHSLLGWPAMQAKLQAANAPADLQQGLAMGWHFGGLAMLVFGLLCLQTAWAGWRGRHASALLMGVVGLAMTGFGVGSAVLTGWDPFLLVFLLPGVLLLISATGAPKRD</sequence>